<dbReference type="EMBL" id="JXXZ01000010">
    <property type="protein sequence ID" value="KJY98682.1"/>
    <property type="molecule type" value="Genomic_DNA"/>
</dbReference>
<dbReference type="AlphaFoldDB" id="A0A0F4PTC8"/>
<comment type="caution">
    <text evidence="2">The sequence shown here is derived from an EMBL/GenBank/DDBJ whole genome shotgun (WGS) entry which is preliminary data.</text>
</comment>
<keyword evidence="1" id="KW-0472">Membrane</keyword>
<dbReference type="OrthoDB" id="6290688at2"/>
<proteinExistence type="predicted"/>
<dbReference type="GeneID" id="58229461"/>
<accession>A0A0F4PTC8</accession>
<gene>
    <name evidence="2" type="ORF">TW72_13245</name>
</gene>
<organism evidence="2 3">
    <name type="scientific">Pseudoalteromonas ruthenica</name>
    <dbReference type="NCBI Taxonomy" id="151081"/>
    <lineage>
        <taxon>Bacteria</taxon>
        <taxon>Pseudomonadati</taxon>
        <taxon>Pseudomonadota</taxon>
        <taxon>Gammaproteobacteria</taxon>
        <taxon>Alteromonadales</taxon>
        <taxon>Pseudoalteromonadaceae</taxon>
        <taxon>Pseudoalteromonas</taxon>
    </lineage>
</organism>
<evidence type="ECO:0000313" key="3">
    <source>
        <dbReference type="Proteomes" id="UP000033664"/>
    </source>
</evidence>
<dbReference type="SUPFAM" id="SSF54523">
    <property type="entry name" value="Pili subunits"/>
    <property type="match status" value="1"/>
</dbReference>
<dbReference type="InterPro" id="IPR045584">
    <property type="entry name" value="Pilin-like"/>
</dbReference>
<evidence type="ECO:0000313" key="2">
    <source>
        <dbReference type="EMBL" id="KJY98682.1"/>
    </source>
</evidence>
<evidence type="ECO:0000256" key="1">
    <source>
        <dbReference type="SAM" id="Phobius"/>
    </source>
</evidence>
<feature type="transmembrane region" description="Helical" evidence="1">
    <location>
        <begin position="6"/>
        <end position="32"/>
    </location>
</feature>
<keyword evidence="1" id="KW-0812">Transmembrane</keyword>
<sequence>MSRSNLGFTLIELLIVFSLLGLALSFVVPLGIDQLDKIRQKSDEKTTLSLARAAVDYAFWTNQAQTLTFDNNTVMLAQNSETVRTLELNTQVQRKEEFTISPSGEITGCIESERLQFLQQALTSLELCSEQY</sequence>
<reference evidence="2 3" key="1">
    <citation type="journal article" date="2015" name="BMC Genomics">
        <title>Genome mining reveals unlocked bioactive potential of marine Gram-negative bacteria.</title>
        <authorList>
            <person name="Machado H."/>
            <person name="Sonnenschein E.C."/>
            <person name="Melchiorsen J."/>
            <person name="Gram L."/>
        </authorList>
    </citation>
    <scope>NUCLEOTIDE SEQUENCE [LARGE SCALE GENOMIC DNA]</scope>
    <source>
        <strain evidence="2 3">S3137</strain>
    </source>
</reference>
<dbReference type="Proteomes" id="UP000033664">
    <property type="component" value="Unassembled WGS sequence"/>
</dbReference>
<dbReference type="InterPro" id="IPR012902">
    <property type="entry name" value="N_methyl_site"/>
</dbReference>
<evidence type="ECO:0008006" key="4">
    <source>
        <dbReference type="Google" id="ProtNLM"/>
    </source>
</evidence>
<dbReference type="Gene3D" id="3.30.700.10">
    <property type="entry name" value="Glycoprotein, Type 4 Pilin"/>
    <property type="match status" value="1"/>
</dbReference>
<dbReference type="PATRIC" id="fig|151081.8.peg.3317"/>
<keyword evidence="1" id="KW-1133">Transmembrane helix</keyword>
<dbReference type="Pfam" id="PF07963">
    <property type="entry name" value="N_methyl"/>
    <property type="match status" value="1"/>
</dbReference>
<name>A0A0F4PTC8_9GAMM</name>
<dbReference type="RefSeq" id="WP_045980373.1">
    <property type="nucleotide sequence ID" value="NZ_CP023396.1"/>
</dbReference>
<dbReference type="NCBIfam" id="TIGR02532">
    <property type="entry name" value="IV_pilin_GFxxxE"/>
    <property type="match status" value="1"/>
</dbReference>
<keyword evidence="3" id="KW-1185">Reference proteome</keyword>
<protein>
    <recommendedName>
        <fullName evidence="4">Prepilin-type N-terminal cleavage/methylation domain-containing protein</fullName>
    </recommendedName>
</protein>